<dbReference type="InterPro" id="IPR015943">
    <property type="entry name" value="WD40/YVTN_repeat-like_dom_sf"/>
</dbReference>
<dbReference type="PROSITE" id="PS51318">
    <property type="entry name" value="TAT"/>
    <property type="match status" value="1"/>
</dbReference>
<evidence type="ECO:0000313" key="3">
    <source>
        <dbReference type="EMBL" id="MFC6753963.1"/>
    </source>
</evidence>
<gene>
    <name evidence="3" type="ORF">ACFQEU_10905</name>
</gene>
<dbReference type="Proteomes" id="UP001596442">
    <property type="component" value="Unassembled WGS sequence"/>
</dbReference>
<proteinExistence type="predicted"/>
<accession>A0ABD5SFB9</accession>
<dbReference type="PROSITE" id="PS51257">
    <property type="entry name" value="PROKAR_LIPOPROTEIN"/>
    <property type="match status" value="1"/>
</dbReference>
<feature type="region of interest" description="Disordered" evidence="2">
    <location>
        <begin position="377"/>
        <end position="411"/>
    </location>
</feature>
<comment type="cofactor">
    <cofactor evidence="1">
        <name>Cu cation</name>
        <dbReference type="ChEBI" id="CHEBI:23378"/>
    </cofactor>
</comment>
<dbReference type="PANTHER" id="PTHR47197:SF3">
    <property type="entry name" value="DIHYDRO-HEME D1 DEHYDROGENASE"/>
    <property type="match status" value="1"/>
</dbReference>
<protein>
    <submittedName>
        <fullName evidence="3">Cell surface protein</fullName>
    </submittedName>
</protein>
<evidence type="ECO:0000256" key="2">
    <source>
        <dbReference type="SAM" id="MobiDB-lite"/>
    </source>
</evidence>
<dbReference type="Gene3D" id="2.130.10.10">
    <property type="entry name" value="YVTN repeat-like/Quinoprotein amine dehydrogenase"/>
    <property type="match status" value="2"/>
</dbReference>
<dbReference type="RefSeq" id="WP_379782031.1">
    <property type="nucleotide sequence ID" value="NZ_JBHSWW010000170.1"/>
</dbReference>
<dbReference type="InterPro" id="IPR006311">
    <property type="entry name" value="TAT_signal"/>
</dbReference>
<evidence type="ECO:0000313" key="4">
    <source>
        <dbReference type="Proteomes" id="UP001596442"/>
    </source>
</evidence>
<comment type="caution">
    <text evidence="3">The sequence shown here is derived from an EMBL/GenBank/DDBJ whole genome shotgun (WGS) entry which is preliminary data.</text>
</comment>
<reference evidence="3 4" key="1">
    <citation type="journal article" date="2019" name="Int. J. Syst. Evol. Microbiol.">
        <title>The Global Catalogue of Microorganisms (GCM) 10K type strain sequencing project: providing services to taxonomists for standard genome sequencing and annotation.</title>
        <authorList>
            <consortium name="The Broad Institute Genomics Platform"/>
            <consortium name="The Broad Institute Genome Sequencing Center for Infectious Disease"/>
            <person name="Wu L."/>
            <person name="Ma J."/>
        </authorList>
    </citation>
    <scope>NUCLEOTIDE SEQUENCE [LARGE SCALE GENOMIC DNA]</scope>
    <source>
        <strain evidence="3 4">CGMCC 1.3239</strain>
    </source>
</reference>
<name>A0ABD5SFB9_9EURY</name>
<dbReference type="InterPro" id="IPR011045">
    <property type="entry name" value="N2O_reductase_N"/>
</dbReference>
<evidence type="ECO:0000256" key="1">
    <source>
        <dbReference type="ARBA" id="ARBA00001935"/>
    </source>
</evidence>
<dbReference type="PANTHER" id="PTHR47197">
    <property type="entry name" value="PROTEIN NIRF"/>
    <property type="match status" value="1"/>
</dbReference>
<organism evidence="3 4">
    <name type="scientific">Halorubrum tibetense</name>
    <dbReference type="NCBI Taxonomy" id="175631"/>
    <lineage>
        <taxon>Archaea</taxon>
        <taxon>Methanobacteriati</taxon>
        <taxon>Methanobacteriota</taxon>
        <taxon>Stenosarchaea group</taxon>
        <taxon>Halobacteria</taxon>
        <taxon>Halobacteriales</taxon>
        <taxon>Haloferacaceae</taxon>
        <taxon>Halorubrum</taxon>
    </lineage>
</organism>
<keyword evidence="4" id="KW-1185">Reference proteome</keyword>
<dbReference type="SUPFAM" id="SSF50974">
    <property type="entry name" value="Nitrous oxide reductase, N-terminal domain"/>
    <property type="match status" value="2"/>
</dbReference>
<dbReference type="AlphaFoldDB" id="A0ABD5SFB9"/>
<dbReference type="EMBL" id="JBHSWW010000170">
    <property type="protein sequence ID" value="MFC6753963.1"/>
    <property type="molecule type" value="Genomic_DNA"/>
</dbReference>
<sequence>MDQTTRRTFLAGAAGASLAGLAGCADEAVDGSYEIWGADQGTNTIYIHEPDGDGGFEAVDEIDTGAEGGEVPHMVDYTSDYEYAAVACTAGARTLVYRTEDRELVANLETGAGSHFAGFSPDDEFIHVDVIGEEEIVRVDADLENEEFEQVDAIDLRANETVLDAGIEDGSPICHQYAQDGRSLHTVGPSYYDAALVVVDHDDFSVDRAYAGEEIPTNCGTVPHPTEEKFYLTAGLPSDPDADPDEDPLAADGVGDFYVYDTAEDEVTTVESTQGVDAHGFWFTPDGEELWVLNRETNDGLIIDPETDEVIEEIDAFGPEQSDDPTESDAPDIMWASPDGEYMFVTTRGPNPLSGDPHAATGINPGYAVFDIESRERVEMVQPDGDNPDSDFHGIGVRPTGDADGFTSPPY</sequence>
<dbReference type="InterPro" id="IPR051200">
    <property type="entry name" value="Host-pathogen_enzymatic-act"/>
</dbReference>